<accession>A0A5J4YTC6</accession>
<evidence type="ECO:0000313" key="2">
    <source>
        <dbReference type="EMBL" id="KAA8494180.1"/>
    </source>
</evidence>
<reference evidence="3" key="1">
    <citation type="journal article" date="2019" name="Nat. Commun.">
        <title>Expansion of phycobilisome linker gene families in mesophilic red algae.</title>
        <authorList>
            <person name="Lee J."/>
            <person name="Kim D."/>
            <person name="Bhattacharya D."/>
            <person name="Yoon H.S."/>
        </authorList>
    </citation>
    <scope>NUCLEOTIDE SEQUENCE [LARGE SCALE GENOMIC DNA]</scope>
    <source>
        <strain evidence="3">CCMP 1328</strain>
    </source>
</reference>
<dbReference type="OrthoDB" id="2405052at2759"/>
<protein>
    <submittedName>
        <fullName evidence="2">Uncharacterized protein</fullName>
    </submittedName>
</protein>
<dbReference type="AlphaFoldDB" id="A0A5J4YTC6"/>
<keyword evidence="3" id="KW-1185">Reference proteome</keyword>
<feature type="coiled-coil region" evidence="1">
    <location>
        <begin position="47"/>
        <end position="81"/>
    </location>
</feature>
<evidence type="ECO:0000256" key="1">
    <source>
        <dbReference type="SAM" id="Coils"/>
    </source>
</evidence>
<evidence type="ECO:0000313" key="3">
    <source>
        <dbReference type="Proteomes" id="UP000324585"/>
    </source>
</evidence>
<sequence length="85" mass="8773">MDGGVEDRLSRLEAALANATALIAGGIPPNASATQGEGTGSAAGAVAEERAARIKALEEENNRLKYRIAHLLRALEAAEQKTSST</sequence>
<dbReference type="Proteomes" id="UP000324585">
    <property type="component" value="Unassembled WGS sequence"/>
</dbReference>
<organism evidence="2 3">
    <name type="scientific">Porphyridium purpureum</name>
    <name type="common">Red alga</name>
    <name type="synonym">Porphyridium cruentum</name>
    <dbReference type="NCBI Taxonomy" id="35688"/>
    <lineage>
        <taxon>Eukaryota</taxon>
        <taxon>Rhodophyta</taxon>
        <taxon>Bangiophyceae</taxon>
        <taxon>Porphyridiales</taxon>
        <taxon>Porphyridiaceae</taxon>
        <taxon>Porphyridium</taxon>
    </lineage>
</organism>
<dbReference type="EMBL" id="VRMN01000005">
    <property type="protein sequence ID" value="KAA8494180.1"/>
    <property type="molecule type" value="Genomic_DNA"/>
</dbReference>
<comment type="caution">
    <text evidence="2">The sequence shown here is derived from an EMBL/GenBank/DDBJ whole genome shotgun (WGS) entry which is preliminary data.</text>
</comment>
<keyword evidence="1" id="KW-0175">Coiled coil</keyword>
<proteinExistence type="predicted"/>
<gene>
    <name evidence="2" type="ORF">FVE85_4155</name>
</gene>
<name>A0A5J4YTC6_PORPP</name>